<dbReference type="EC" id="3.6.4.-" evidence="9"/>
<dbReference type="SMART" id="SM01058">
    <property type="entry name" value="CarD_TRCF"/>
    <property type="match status" value="1"/>
</dbReference>
<evidence type="ECO:0000256" key="2">
    <source>
        <dbReference type="ARBA" id="ARBA00022741"/>
    </source>
</evidence>
<dbReference type="SUPFAM" id="SSF143517">
    <property type="entry name" value="TRCF domain-like"/>
    <property type="match status" value="1"/>
</dbReference>
<reference evidence="13 14" key="1">
    <citation type="journal article" date="2017" name="Nature">
        <title>Atmospheric trace gases support primary production in Antarctic desert surface soil.</title>
        <authorList>
            <person name="Ji M."/>
            <person name="Greening C."/>
            <person name="Vanwonterghem I."/>
            <person name="Carere C.R."/>
            <person name="Bay S.K."/>
            <person name="Steen J.A."/>
            <person name="Montgomery K."/>
            <person name="Lines T."/>
            <person name="Beardall J."/>
            <person name="van Dorst J."/>
            <person name="Snape I."/>
            <person name="Stott M.B."/>
            <person name="Hugenholtz P."/>
            <person name="Ferrari B.C."/>
        </authorList>
    </citation>
    <scope>NUCLEOTIDE SEQUENCE [LARGE SCALE GENOMIC DNA]</scope>
    <source>
        <strain evidence="13">RRmetagenome_bin12</strain>
    </source>
</reference>
<comment type="subcellular location">
    <subcellularLocation>
        <location evidence="9">Cytoplasm</location>
    </subcellularLocation>
</comment>
<dbReference type="InterPro" id="IPR011545">
    <property type="entry name" value="DEAD/DEAH_box_helicase_dom"/>
</dbReference>
<keyword evidence="4 9" id="KW-0378">Hydrolase</keyword>
<feature type="domain" description="Helicase ATP-binding" evidence="10">
    <location>
        <begin position="642"/>
        <end position="803"/>
    </location>
</feature>
<evidence type="ECO:0000256" key="5">
    <source>
        <dbReference type="ARBA" id="ARBA00022806"/>
    </source>
</evidence>
<feature type="domain" description="Helicase C-terminal" evidence="11">
    <location>
        <begin position="828"/>
        <end position="978"/>
    </location>
</feature>
<evidence type="ECO:0000256" key="6">
    <source>
        <dbReference type="ARBA" id="ARBA00022840"/>
    </source>
</evidence>
<evidence type="ECO:0000256" key="3">
    <source>
        <dbReference type="ARBA" id="ARBA00022763"/>
    </source>
</evidence>
<dbReference type="Gene3D" id="3.30.2060.10">
    <property type="entry name" value="Penicillin-binding protein 1b domain"/>
    <property type="match status" value="1"/>
</dbReference>
<dbReference type="SUPFAM" id="SSF141259">
    <property type="entry name" value="CarD-like"/>
    <property type="match status" value="1"/>
</dbReference>
<accession>A0A934JXT2</accession>
<dbReference type="Pfam" id="PF17757">
    <property type="entry name" value="UvrB_inter"/>
    <property type="match status" value="1"/>
</dbReference>
<dbReference type="InterPro" id="IPR037235">
    <property type="entry name" value="TRCF-like_C_D7"/>
</dbReference>
<evidence type="ECO:0000256" key="1">
    <source>
        <dbReference type="ARBA" id="ARBA00022490"/>
    </source>
</evidence>
<comment type="similarity">
    <text evidence="9">In the C-terminal section; belongs to the helicase family. RecG subfamily.</text>
</comment>
<evidence type="ECO:0000256" key="9">
    <source>
        <dbReference type="HAMAP-Rule" id="MF_00969"/>
    </source>
</evidence>
<keyword evidence="2 9" id="KW-0547">Nucleotide-binding</keyword>
<dbReference type="GO" id="GO:0005524">
    <property type="term" value="F:ATP binding"/>
    <property type="evidence" value="ECO:0007669"/>
    <property type="project" value="UniProtKB-UniRule"/>
</dbReference>
<dbReference type="PANTHER" id="PTHR47964:SF1">
    <property type="entry name" value="ATP-DEPENDENT DNA HELICASE HOMOLOG RECG, CHLOROPLASTIC"/>
    <property type="match status" value="1"/>
</dbReference>
<dbReference type="Gene3D" id="2.40.10.170">
    <property type="match status" value="1"/>
</dbReference>
<keyword evidence="3 9" id="KW-0227">DNA damage</keyword>
<dbReference type="InterPro" id="IPR047112">
    <property type="entry name" value="RecG/Mfd"/>
</dbReference>
<evidence type="ECO:0000259" key="10">
    <source>
        <dbReference type="PROSITE" id="PS51192"/>
    </source>
</evidence>
<proteinExistence type="inferred from homology"/>
<reference evidence="12 15" key="3">
    <citation type="submission" date="2020-10" db="EMBL/GenBank/DDBJ databases">
        <title>Ca. Dormibacterota MAGs.</title>
        <authorList>
            <person name="Montgomery K."/>
        </authorList>
    </citation>
    <scope>NUCLEOTIDE SEQUENCE [LARGE SCALE GENOMIC DNA]</scope>
    <source>
        <strain evidence="12">SC8812_S17_18</strain>
    </source>
</reference>
<evidence type="ECO:0000313" key="13">
    <source>
        <dbReference type="EMBL" id="PZR78310.1"/>
    </source>
</evidence>
<evidence type="ECO:0000313" key="15">
    <source>
        <dbReference type="Proteomes" id="UP000606991"/>
    </source>
</evidence>
<dbReference type="GO" id="GO:0016787">
    <property type="term" value="F:hydrolase activity"/>
    <property type="evidence" value="ECO:0007669"/>
    <property type="project" value="UniProtKB-KW"/>
</dbReference>
<reference evidence="13" key="2">
    <citation type="submission" date="2018-05" db="EMBL/GenBank/DDBJ databases">
        <authorList>
            <person name="Ferrari B."/>
        </authorList>
    </citation>
    <scope>NUCLEOTIDE SEQUENCE</scope>
    <source>
        <strain evidence="13">RRmetagenome_bin12</strain>
    </source>
</reference>
<dbReference type="CDD" id="cd17991">
    <property type="entry name" value="DEXHc_TRCF"/>
    <property type="match status" value="1"/>
</dbReference>
<dbReference type="Pfam" id="PF03461">
    <property type="entry name" value="TRCF"/>
    <property type="match status" value="1"/>
</dbReference>
<evidence type="ECO:0000256" key="7">
    <source>
        <dbReference type="ARBA" id="ARBA00023125"/>
    </source>
</evidence>
<dbReference type="Pfam" id="PF02559">
    <property type="entry name" value="CarD_TRCF_RID"/>
    <property type="match status" value="1"/>
</dbReference>
<dbReference type="SMART" id="SM00487">
    <property type="entry name" value="DEXDc"/>
    <property type="match status" value="1"/>
</dbReference>
<dbReference type="InterPro" id="IPR001650">
    <property type="entry name" value="Helicase_C-like"/>
</dbReference>
<dbReference type="Pfam" id="PF00271">
    <property type="entry name" value="Helicase_C"/>
    <property type="match status" value="1"/>
</dbReference>
<evidence type="ECO:0000256" key="8">
    <source>
        <dbReference type="ARBA" id="ARBA00023204"/>
    </source>
</evidence>
<dbReference type="Gene3D" id="3.40.50.11180">
    <property type="match status" value="1"/>
</dbReference>
<sequence length="1174" mass="128283">MPLTTEPATLRGRLDAAAGLRELRSLEHGRVGGVPAGAIALLAWWMREATGAPVVLVGSNAELLSSDAALWGGTDGLGLFPAADTPPFDRVPPSEEVTRHRLASLALLAQRSAPLIVASPAGLLRPALPVEVVRGESIQLRRGERRSRDEFIRRATDLGYSRVSAVSGPGEMAVRGGIVDVFGLDRARPWRAEWFGDEVEDLRAFDVETQTSIAKLEEVALWPARELDLRAVTVERAVREVDRLDISACRPEVREAWQRDREQLGVGAYDEGVDLFYPYLLESPPTTLLDHAGDSAVVLLAGGREAVLRSAQRHADEIEDLRTQEEERGELPPGARTGLLTPSALLAALEQHRCIELVRETDGEVVLDWHGVDSYVGRIEAFTAAAREVTATGASVLVVSRQQHRVEELLGDGSVDPVDIAEIDGNLTTLPPGAFAVTGGDLSAGFSTGEMGLDVYTDHELFGAVKRRGSPLARGARRAESTSVRGARRAASGNAAASAFVMRFTPGDVVVHRDHGIGRFLEMRTVSDALGEHEYMTIEYADGDKLFVPVDHLDRVDRYVGGADSHPHFSRLGSGEWERVKRRVKERTEEVARELLALYSRREMADGHAFGPDGTWQRELEASFPYQETADQEMVLDEIKRDMESSRPMDRVVCGDVGFGKTELALRAAFKAAGEGRQVAMLVPTTVLAQQHFLTFSERLAPFPVTVRQLSRFCSDADIADTLTGLRNGGVDIVVGTHRLLQRDVEFRNLGLVVIDEEQRFGVLQKEKFKSLRVAVDVLSLSATPIPRTLHMSLAGIRDLSVIQTPPEERQPIKTYVTAREESLVREVITRELARAGQVFFLHNRVQTIERHAEELRRLVPEARIAVGHGQMPEHSLAEVMREFGEGSIDVLVCTTIIESGLDIPNANTIVINDAHRLGLAQLYQLRGRVGRAGQRAYAYLLYPPDRSLTEKADKRLDVIGELQDLGAGFKLAMHDLEIRGAGNLLGEEQHGEIAAVGLELYNTLLRQAVTALQGKPIVESPAQVSVSLPVKAFLPVSYVTDERLRLRCYQELAACATETDLERAARGLVDRFGPLPDAAEALVTSLRVRLLAAAAGVVAVESGDGGVRVQLAVDHGVDLAGAVNQWRSQATATATRIVVATAPARRGADWREVLLGVLRELGRLQRIRGRVGT</sequence>
<dbReference type="SMART" id="SM00982">
    <property type="entry name" value="TRCF"/>
    <property type="match status" value="1"/>
</dbReference>
<dbReference type="SUPFAM" id="SSF52540">
    <property type="entry name" value="P-loop containing nucleoside triphosphate hydrolases"/>
    <property type="match status" value="3"/>
</dbReference>
<dbReference type="Gene3D" id="3.90.1150.50">
    <property type="entry name" value="Transcription-repair-coupling factor, D7 domain"/>
    <property type="match status" value="1"/>
</dbReference>
<dbReference type="HAMAP" id="MF_00969">
    <property type="entry name" value="TRCF"/>
    <property type="match status" value="1"/>
</dbReference>
<dbReference type="GO" id="GO:0003684">
    <property type="term" value="F:damaged DNA binding"/>
    <property type="evidence" value="ECO:0007669"/>
    <property type="project" value="InterPro"/>
</dbReference>
<keyword evidence="5" id="KW-0347">Helicase</keyword>
<evidence type="ECO:0000259" key="11">
    <source>
        <dbReference type="PROSITE" id="PS51194"/>
    </source>
</evidence>
<dbReference type="GO" id="GO:0000716">
    <property type="term" value="P:transcription-coupled nucleotide-excision repair, DNA damage recognition"/>
    <property type="evidence" value="ECO:0007669"/>
    <property type="project" value="UniProtKB-UniRule"/>
</dbReference>
<dbReference type="RefSeq" id="WP_337313757.1">
    <property type="nucleotide sequence ID" value="NZ_JAEKNS010000146.1"/>
</dbReference>
<dbReference type="Gene3D" id="3.40.50.300">
    <property type="entry name" value="P-loop containing nucleotide triphosphate hydrolases"/>
    <property type="match status" value="2"/>
</dbReference>
<dbReference type="InterPro" id="IPR003711">
    <property type="entry name" value="CarD-like/TRCF_RID"/>
</dbReference>
<keyword evidence="1 9" id="KW-0963">Cytoplasm</keyword>
<protein>
    <recommendedName>
        <fullName evidence="9">Transcription-repair-coupling factor</fullName>
        <shortName evidence="9">TRCF</shortName>
        <ecNumber evidence="9">3.6.4.-</ecNumber>
    </recommendedName>
</protein>
<keyword evidence="7 9" id="KW-0238">DNA-binding</keyword>
<dbReference type="InterPro" id="IPR041471">
    <property type="entry name" value="UvrB_inter"/>
</dbReference>
<evidence type="ECO:0000256" key="4">
    <source>
        <dbReference type="ARBA" id="ARBA00022801"/>
    </source>
</evidence>
<dbReference type="PROSITE" id="PS51194">
    <property type="entry name" value="HELICASE_CTER"/>
    <property type="match status" value="1"/>
</dbReference>
<gene>
    <name evidence="9 13" type="primary">mfd</name>
    <name evidence="13" type="ORF">DLM65_13325</name>
    <name evidence="12" type="ORF">JF886_14630</name>
</gene>
<dbReference type="Proteomes" id="UP000606991">
    <property type="component" value="Unassembled WGS sequence"/>
</dbReference>
<keyword evidence="8 9" id="KW-0234">DNA repair</keyword>
<keyword evidence="6 9" id="KW-0067">ATP-binding</keyword>
<comment type="similarity">
    <text evidence="9">In the N-terminal section; belongs to the UvrB family.</text>
</comment>
<accession>A0A2W5YZP3</accession>
<dbReference type="InterPro" id="IPR005118">
    <property type="entry name" value="TRCF_C"/>
</dbReference>
<evidence type="ECO:0000313" key="12">
    <source>
        <dbReference type="EMBL" id="MBJ7596064.1"/>
    </source>
</evidence>
<dbReference type="GO" id="GO:0003678">
    <property type="term" value="F:DNA helicase activity"/>
    <property type="evidence" value="ECO:0007669"/>
    <property type="project" value="TreeGrafter"/>
</dbReference>
<dbReference type="InterPro" id="IPR027417">
    <property type="entry name" value="P-loop_NTPase"/>
</dbReference>
<dbReference type="PROSITE" id="PS51192">
    <property type="entry name" value="HELICASE_ATP_BIND_1"/>
    <property type="match status" value="1"/>
</dbReference>
<dbReference type="GO" id="GO:0005737">
    <property type="term" value="C:cytoplasm"/>
    <property type="evidence" value="ECO:0007669"/>
    <property type="project" value="UniProtKB-SubCell"/>
</dbReference>
<organism evidence="13 14">
    <name type="scientific">Candidatus Aeolococcus gillhamiae</name>
    <dbReference type="NCBI Taxonomy" id="3127015"/>
    <lineage>
        <taxon>Bacteria</taxon>
        <taxon>Bacillati</taxon>
        <taxon>Candidatus Dormiibacterota</taxon>
        <taxon>Candidatus Dormibacteria</taxon>
        <taxon>Candidatus Aeolococcales</taxon>
        <taxon>Candidatus Aeolococcaceae</taxon>
        <taxon>Candidatus Aeolococcus</taxon>
    </lineage>
</organism>
<evidence type="ECO:0000313" key="14">
    <source>
        <dbReference type="Proteomes" id="UP000248724"/>
    </source>
</evidence>
<dbReference type="AlphaFoldDB" id="A0A2W5YZP3"/>
<comment type="function">
    <text evidence="9">Couples transcription and DNA repair by recognizing RNA polymerase (RNAP) stalled at DNA lesions. Mediates ATP-dependent release of RNAP and its truncated transcript from the DNA, and recruitment of nucleotide excision repair machinery to the damaged site.</text>
</comment>
<comment type="caution">
    <text evidence="13">The sequence shown here is derived from an EMBL/GenBank/DDBJ whole genome shotgun (WGS) entry which is preliminary data.</text>
</comment>
<dbReference type="NCBIfam" id="TIGR00580">
    <property type="entry name" value="mfd"/>
    <property type="match status" value="1"/>
</dbReference>
<dbReference type="InterPro" id="IPR004576">
    <property type="entry name" value="Mfd"/>
</dbReference>
<dbReference type="SMART" id="SM00490">
    <property type="entry name" value="HELICc"/>
    <property type="match status" value="1"/>
</dbReference>
<dbReference type="GO" id="GO:0006355">
    <property type="term" value="P:regulation of DNA-templated transcription"/>
    <property type="evidence" value="ECO:0007669"/>
    <property type="project" value="UniProtKB-UniRule"/>
</dbReference>
<dbReference type="EMBL" id="QHBU01000263">
    <property type="protein sequence ID" value="PZR78310.1"/>
    <property type="molecule type" value="Genomic_DNA"/>
</dbReference>
<dbReference type="Pfam" id="PF00270">
    <property type="entry name" value="DEAD"/>
    <property type="match status" value="1"/>
</dbReference>
<dbReference type="Proteomes" id="UP000248724">
    <property type="component" value="Unassembled WGS sequence"/>
</dbReference>
<dbReference type="EMBL" id="JAEKNS010000146">
    <property type="protein sequence ID" value="MBJ7596064.1"/>
    <property type="molecule type" value="Genomic_DNA"/>
</dbReference>
<dbReference type="InterPro" id="IPR014001">
    <property type="entry name" value="Helicase_ATP-bd"/>
</dbReference>
<dbReference type="PANTHER" id="PTHR47964">
    <property type="entry name" value="ATP-DEPENDENT DNA HELICASE HOMOLOG RECG, CHLOROPLASTIC"/>
    <property type="match status" value="1"/>
</dbReference>
<dbReference type="InterPro" id="IPR036101">
    <property type="entry name" value="CarD-like/TRCF_RID_sf"/>
</dbReference>
<name>A0A2W5YZP3_9BACT</name>